<gene>
    <name evidence="1" type="ORF">AN2V17_03930</name>
</gene>
<dbReference type="Proteomes" id="UP001374599">
    <property type="component" value="Unassembled WGS sequence"/>
</dbReference>
<dbReference type="EMBL" id="BTPU01000005">
    <property type="protein sequence ID" value="GMQ61165.1"/>
    <property type="molecule type" value="Genomic_DNA"/>
</dbReference>
<protein>
    <submittedName>
        <fullName evidence="1">Uncharacterized protein</fullName>
    </submittedName>
</protein>
<keyword evidence="2" id="KW-1185">Reference proteome</keyword>
<evidence type="ECO:0000313" key="1">
    <source>
        <dbReference type="EMBL" id="GMQ61165.1"/>
    </source>
</evidence>
<name>A0ACB5UEZ1_9FIRM</name>
<comment type="caution">
    <text evidence="1">The sequence shown here is derived from an EMBL/GenBank/DDBJ whole genome shotgun (WGS) entry which is preliminary data.</text>
</comment>
<organism evidence="1 2">
    <name type="scientific">Vallitalea maricola</name>
    <dbReference type="NCBI Taxonomy" id="3074433"/>
    <lineage>
        <taxon>Bacteria</taxon>
        <taxon>Bacillati</taxon>
        <taxon>Bacillota</taxon>
        <taxon>Clostridia</taxon>
        <taxon>Lachnospirales</taxon>
        <taxon>Vallitaleaceae</taxon>
        <taxon>Vallitalea</taxon>
    </lineage>
</organism>
<reference evidence="1" key="1">
    <citation type="submission" date="2023-09" db="EMBL/GenBank/DDBJ databases">
        <title>Vallitalea sediminicola and Vallitalea maricola sp. nov., anaerobic bacteria isolated from marine sediment.</title>
        <authorList>
            <person name="Hirano S."/>
            <person name="Maeda A."/>
            <person name="Terahara T."/>
            <person name="Mori K."/>
            <person name="Hamada M."/>
            <person name="Matsumoto R."/>
            <person name="Kobayashi T."/>
        </authorList>
    </citation>
    <scope>NUCLEOTIDE SEQUENCE</scope>
    <source>
        <strain evidence="1">AN17-2</strain>
    </source>
</reference>
<proteinExistence type="predicted"/>
<evidence type="ECO:0000313" key="2">
    <source>
        <dbReference type="Proteomes" id="UP001374599"/>
    </source>
</evidence>
<sequence length="293" mass="33390">MSIILGLLSLIVSIALPVIIMVFTDFQIIHFSLFFIVPVGAIGVGYVCGFGFFKGLFLSQKKIKGAHFFIGVLMAIICLVSIKYATYYLTCFDEQTQDIVYTLDGDHISNYEIDGYGTMTFFNYNKYLIENTPITFSRRSRTLAEVSNPTFGWIIAIIDYLGIIAGCLLSGSGIKGKSEYCDTCNKYKKSKKIFNIPKANGKAFFDELETLVKDMNMDVFLEEIIQKHVNKGEKSDEYYECHLVYCESCRTASFKFKLFERTSKNKIEENSSFNYNIKVNYDLVRSYINQNAA</sequence>
<accession>A0ACB5UEZ1</accession>